<dbReference type="RefSeq" id="WP_211534121.1">
    <property type="nucleotide sequence ID" value="NZ_CP058560.1"/>
</dbReference>
<evidence type="ECO:0000313" key="7">
    <source>
        <dbReference type="Proteomes" id="UP000681041"/>
    </source>
</evidence>
<keyword evidence="7" id="KW-1185">Reference proteome</keyword>
<dbReference type="EC" id="2.1.1.-" evidence="6"/>
<dbReference type="InterPro" id="IPR007197">
    <property type="entry name" value="rSAM"/>
</dbReference>
<dbReference type="KEGG" id="meme:HYG87_05010"/>
<keyword evidence="1" id="KW-0949">S-adenosyl-L-methionine</keyword>
<dbReference type="OrthoDB" id="63821at2157"/>
<evidence type="ECO:0000259" key="5">
    <source>
        <dbReference type="Pfam" id="PF04055"/>
    </source>
</evidence>
<evidence type="ECO:0000256" key="1">
    <source>
        <dbReference type="ARBA" id="ARBA00022691"/>
    </source>
</evidence>
<name>A0A8T8K3Z8_9EURY</name>
<dbReference type="SFLD" id="SFLDS00029">
    <property type="entry name" value="Radical_SAM"/>
    <property type="match status" value="1"/>
</dbReference>
<keyword evidence="2" id="KW-0479">Metal-binding</keyword>
<dbReference type="NCBIfam" id="TIGR03278">
    <property type="entry name" value="methan_mark_10"/>
    <property type="match status" value="1"/>
</dbReference>
<dbReference type="GO" id="GO:0051536">
    <property type="term" value="F:iron-sulfur cluster binding"/>
    <property type="evidence" value="ECO:0007669"/>
    <property type="project" value="UniProtKB-KW"/>
</dbReference>
<dbReference type="GO" id="GO:0046872">
    <property type="term" value="F:metal ion binding"/>
    <property type="evidence" value="ECO:0007669"/>
    <property type="project" value="UniProtKB-KW"/>
</dbReference>
<keyword evidence="4" id="KW-0411">Iron-sulfur</keyword>
<keyword evidence="6" id="KW-0489">Methyltransferase</keyword>
<evidence type="ECO:0000256" key="3">
    <source>
        <dbReference type="ARBA" id="ARBA00023004"/>
    </source>
</evidence>
<dbReference type="InterPro" id="IPR058240">
    <property type="entry name" value="rSAM_sf"/>
</dbReference>
<dbReference type="Proteomes" id="UP000681041">
    <property type="component" value="Chromosome"/>
</dbReference>
<dbReference type="Pfam" id="PF04055">
    <property type="entry name" value="Radical_SAM"/>
    <property type="match status" value="1"/>
</dbReference>
<dbReference type="InterPro" id="IPR013785">
    <property type="entry name" value="Aldolase_TIM"/>
</dbReference>
<dbReference type="SUPFAM" id="SSF102114">
    <property type="entry name" value="Radical SAM enzymes"/>
    <property type="match status" value="1"/>
</dbReference>
<keyword evidence="6" id="KW-0808">Transferase</keyword>
<proteinExistence type="predicted"/>
<dbReference type="AlphaFoldDB" id="A0A8T8K3Z8"/>
<reference evidence="6" key="1">
    <citation type="submission" date="2020-07" db="EMBL/GenBank/DDBJ databases">
        <title>Methanobacterium. sp. MethCan genome.</title>
        <authorList>
            <person name="Postec A."/>
            <person name="Quemeneur M."/>
        </authorList>
    </citation>
    <scope>NUCLEOTIDE SEQUENCE</scope>
    <source>
        <strain evidence="6">MethCAN</strain>
    </source>
</reference>
<keyword evidence="3" id="KW-0408">Iron</keyword>
<dbReference type="EMBL" id="CP058560">
    <property type="protein sequence ID" value="QUH23174.1"/>
    <property type="molecule type" value="Genomic_DNA"/>
</dbReference>
<dbReference type="GO" id="GO:0008168">
    <property type="term" value="F:methyltransferase activity"/>
    <property type="evidence" value="ECO:0007669"/>
    <property type="project" value="UniProtKB-KW"/>
</dbReference>
<dbReference type="Gene3D" id="3.20.20.70">
    <property type="entry name" value="Aldolase class I"/>
    <property type="match status" value="1"/>
</dbReference>
<evidence type="ECO:0000256" key="4">
    <source>
        <dbReference type="ARBA" id="ARBA00023014"/>
    </source>
</evidence>
<dbReference type="GO" id="GO:0032259">
    <property type="term" value="P:methylation"/>
    <property type="evidence" value="ECO:0007669"/>
    <property type="project" value="UniProtKB-KW"/>
</dbReference>
<sequence length="417" mass="46272">MQIIADVGGIPGKDCRGYCKYCYFRKIKEFQPLGCRSCSPGKIGCETCTFGVSETKNEFIPPFFVASNVQNSLMMGQFRDKNLKINISGGGDISCYPHLLELTSSLQQMGTPIHLGYTSGKGIDDSKMASDLISNGVEEVTFTVFSTDALLRKKWMGDPHPEESLKALKIFSENIEVHAASVIIPGVNDGEKLFETCAQLEEWGARAFILMRFANYENQGLILGNEPIIKGVEPHTISEFENLVRKINKEFNLRVSGTPVCDPENDAPFAISLNKNKVFLQFIPEIKAEATILTSQVAAPYIQKIVDNLEAQDMVDVYAVDKDIGCLITRKDLEKVNLKEIKETVIIPGRAFVHDKDANEILSRDGVDRLVARGPDKLTVDGEMSGTLTDENVIEKELEAFRELVAAINFFGIKKEN</sequence>
<feature type="domain" description="Radical SAM core" evidence="5">
    <location>
        <begin position="11"/>
        <end position="191"/>
    </location>
</feature>
<evidence type="ECO:0000256" key="2">
    <source>
        <dbReference type="ARBA" id="ARBA00022723"/>
    </source>
</evidence>
<evidence type="ECO:0000313" key="6">
    <source>
        <dbReference type="EMBL" id="QUH23174.1"/>
    </source>
</evidence>
<dbReference type="InterPro" id="IPR017672">
    <property type="entry name" value="MA_4551-like"/>
</dbReference>
<protein>
    <submittedName>
        <fullName evidence="6">Methyl coenzyme M reductase-arginine methyltransferase Mmp10</fullName>
        <ecNumber evidence="6">2.1.1.-</ecNumber>
    </submittedName>
</protein>
<organism evidence="6 7">
    <name type="scientific">Methanobacterium alkalithermotolerans</name>
    <dbReference type="NCBI Taxonomy" id="2731220"/>
    <lineage>
        <taxon>Archaea</taxon>
        <taxon>Methanobacteriati</taxon>
        <taxon>Methanobacteriota</taxon>
        <taxon>Methanomada group</taxon>
        <taxon>Methanobacteria</taxon>
        <taxon>Methanobacteriales</taxon>
        <taxon>Methanobacteriaceae</taxon>
        <taxon>Methanobacterium</taxon>
    </lineage>
</organism>
<dbReference type="GeneID" id="64820101"/>
<gene>
    <name evidence="6" type="primary">mmp10</name>
    <name evidence="6" type="ORF">HYG87_05010</name>
</gene>
<accession>A0A8T8K3Z8</accession>